<feature type="transmembrane region" description="Helical" evidence="2">
    <location>
        <begin position="593"/>
        <end position="611"/>
    </location>
</feature>
<reference evidence="3 4" key="1">
    <citation type="submission" date="2018-08" db="EMBL/GenBank/DDBJ databases">
        <title>Genome sequence of strict halophilic Halobacillus trueperi SS1 isolated from Lunsu, a salty water body of North West Himalayas.</title>
        <authorList>
            <person name="Gupta S."/>
            <person name="Sharma P."/>
            <person name="Dev K."/>
            <person name="Baumler D."/>
            <person name="Sourirajan A."/>
        </authorList>
    </citation>
    <scope>NUCLEOTIDE SEQUENCE [LARGE SCALE GENOMIC DNA]</scope>
    <source>
        <strain evidence="3 4">SS1</strain>
    </source>
</reference>
<feature type="compositionally biased region" description="Basic and acidic residues" evidence="1">
    <location>
        <begin position="52"/>
        <end position="65"/>
    </location>
</feature>
<evidence type="ECO:0000313" key="3">
    <source>
        <dbReference type="EMBL" id="RDY71109.1"/>
    </source>
</evidence>
<feature type="transmembrane region" description="Helical" evidence="2">
    <location>
        <begin position="781"/>
        <end position="797"/>
    </location>
</feature>
<feature type="transmembrane region" description="Helical" evidence="2">
    <location>
        <begin position="959"/>
        <end position="980"/>
    </location>
</feature>
<feature type="transmembrane region" description="Helical" evidence="2">
    <location>
        <begin position="724"/>
        <end position="741"/>
    </location>
</feature>
<dbReference type="RefSeq" id="WP_115893988.1">
    <property type="nucleotide sequence ID" value="NZ_QTLC01000034.1"/>
</dbReference>
<feature type="transmembrane region" description="Helical" evidence="2">
    <location>
        <begin position="986"/>
        <end position="1003"/>
    </location>
</feature>
<feature type="transmembrane region" description="Helical" evidence="2">
    <location>
        <begin position="373"/>
        <end position="393"/>
    </location>
</feature>
<feature type="transmembrane region" description="Helical" evidence="2">
    <location>
        <begin position="829"/>
        <end position="845"/>
    </location>
</feature>
<feature type="transmembrane region" description="Helical" evidence="2">
    <location>
        <begin position="399"/>
        <end position="415"/>
    </location>
</feature>
<feature type="transmembrane region" description="Helical" evidence="2">
    <location>
        <begin position="295"/>
        <end position="313"/>
    </location>
</feature>
<feature type="transmembrane region" description="Helical" evidence="2">
    <location>
        <begin position="213"/>
        <end position="232"/>
    </location>
</feature>
<feature type="transmembrane region" description="Helical" evidence="2">
    <location>
        <begin position="908"/>
        <end position="924"/>
    </location>
</feature>
<keyword evidence="2" id="KW-1133">Transmembrane helix</keyword>
<sequence>MSALSKEEKQRVFREQLNHLKENGYITDQEYIRLLQAQGAYLADYESLDREQEVYQKEAQPEPAHKPKPAPKPKPVKKKKERSPEQIRERNITWTLILGVSILLITGLIVATSQWDQMGAATKVVSISFVSLFFFALSYGTGRFLKIKQTAFAFLTLGSLLIPIIIVAIGYFELFGPYLSLDGEGRHLLGLMGTAIPLPLYVRHAFVHRSRLYVWIALLFLSLSVGFMLGALPLSLDAFYLGLMLYNAGLLVAYIRFENRTHLQLFIKEVPLFAQLNLVISTLLMLFFFENEVFYSFNLLLTASVYMAMVFVYKTKEYQFVFSVMLVYAVYQLVENTPLYAVDSLVYALVGILYIGFAYAFRNHTFIEKVFRLTSGAVSFLAFIYITYESILIQEQSSSWLLLAAYVVIMVNYLVLSNVTKYVIFTYLAPVFFFVSMAQLWDLTQTGPWFFFLYTAASLLFLYGGIWTKVKWLQVLKDSNLYTSLFVLTGCLYYALYDLQYGYSAIMLLIVSLLSYFVKKSSAHADMKSTAVWVLPSGLVAASAIFYQKLLEWVPAYSEGYSISFHIALTGVLLLGLHYVWEKAEEDDFVMSTFYIAEGTYVAAIMLLLVDDGVDPMVVRPLLLLTGIGMMYLLVRYSKKTYYWSFVSVASLAFYTSLIDPVGIDSFSNVLMYMIFAPVVLIAIGEWGEKKSKGMRPHFYMLGHIVQPFIVLLILLDQLGTENVHPALLMIPLGVYVFSALKAGRESGTKTMLYAALTTGHLFIVTLSKELGWDEVSYEDAFLASSFLYAVLWFFVSGEWKKRIEWYIIPFSILGLFVVISDVPLEAEGEWLLVIGYTVFNLFFLHQRSWPLVRFVPLILTFGLWEKLLVFWTDMDMTLVLVLSILGLLGSGKLLQKRLFGPGVDADAYTWTALLYIGYLNLYTLWDESVWIRILPVVLLSLWFYLGGKKCSKKFLQNVFYTGAAVSLYGAYLMIAAAYSEYIPDLIIAEVQALPVLIVLAFVRQNIWSASAEMMSYVQFAALLLISGYLVVDAIQSHTIWDAWIIGGLSLASMVAGMQLRIKSYFLVGMGVLIFNIIYQTRPYWGNLPWWVYLLIAGLVLIGIASYNEWQKQRSESEKSVEQKWKKLWKAFKKWQ</sequence>
<keyword evidence="2" id="KW-0472">Membrane</keyword>
<feature type="transmembrane region" description="Helical" evidence="2">
    <location>
        <begin position="642"/>
        <end position="664"/>
    </location>
</feature>
<feature type="transmembrane region" description="Helical" evidence="2">
    <location>
        <begin position="318"/>
        <end position="334"/>
    </location>
</feature>
<feature type="transmembrane region" description="Helical" evidence="2">
    <location>
        <begin position="92"/>
        <end position="112"/>
    </location>
</feature>
<organism evidence="3 4">
    <name type="scientific">Halobacillus trueperi</name>
    <dbReference type="NCBI Taxonomy" id="156205"/>
    <lineage>
        <taxon>Bacteria</taxon>
        <taxon>Bacillati</taxon>
        <taxon>Bacillota</taxon>
        <taxon>Bacilli</taxon>
        <taxon>Bacillales</taxon>
        <taxon>Bacillaceae</taxon>
        <taxon>Halobacillus</taxon>
    </lineage>
</organism>
<feature type="compositionally biased region" description="Basic residues" evidence="1">
    <location>
        <begin position="66"/>
        <end position="81"/>
    </location>
</feature>
<accession>A0A3D8VNT6</accession>
<feature type="transmembrane region" description="Helical" evidence="2">
    <location>
        <begin position="238"/>
        <end position="257"/>
    </location>
</feature>
<feature type="transmembrane region" description="Helical" evidence="2">
    <location>
        <begin position="1088"/>
        <end position="1107"/>
    </location>
</feature>
<feature type="transmembrane region" description="Helical" evidence="2">
    <location>
        <begin position="422"/>
        <end position="441"/>
    </location>
</feature>
<feature type="transmembrane region" description="Helical" evidence="2">
    <location>
        <begin position="617"/>
        <end position="635"/>
    </location>
</feature>
<evidence type="ECO:0008006" key="5">
    <source>
        <dbReference type="Google" id="ProtNLM"/>
    </source>
</evidence>
<feature type="transmembrane region" description="Helical" evidence="2">
    <location>
        <begin position="753"/>
        <end position="769"/>
    </location>
</feature>
<feature type="transmembrane region" description="Helical" evidence="2">
    <location>
        <begin position="560"/>
        <end position="581"/>
    </location>
</feature>
<feature type="transmembrane region" description="Helical" evidence="2">
    <location>
        <begin position="501"/>
        <end position="518"/>
    </location>
</feature>
<feature type="transmembrane region" description="Helical" evidence="2">
    <location>
        <begin position="1065"/>
        <end position="1082"/>
    </location>
</feature>
<feature type="transmembrane region" description="Helical" evidence="2">
    <location>
        <begin position="804"/>
        <end position="823"/>
    </location>
</feature>
<proteinExistence type="predicted"/>
<feature type="transmembrane region" description="Helical" evidence="2">
    <location>
        <begin position="930"/>
        <end position="947"/>
    </location>
</feature>
<feature type="transmembrane region" description="Helical" evidence="2">
    <location>
        <begin position="1038"/>
        <end position="1058"/>
    </location>
</feature>
<feature type="region of interest" description="Disordered" evidence="1">
    <location>
        <begin position="52"/>
        <end position="86"/>
    </location>
</feature>
<dbReference type="Proteomes" id="UP000257032">
    <property type="component" value="Unassembled WGS sequence"/>
</dbReference>
<evidence type="ECO:0000256" key="1">
    <source>
        <dbReference type="SAM" id="MobiDB-lite"/>
    </source>
</evidence>
<protein>
    <recommendedName>
        <fullName evidence="5">DUF2157 domain-containing protein</fullName>
    </recommendedName>
</protein>
<feature type="transmembrane region" description="Helical" evidence="2">
    <location>
        <begin position="670"/>
        <end position="687"/>
    </location>
</feature>
<feature type="transmembrane region" description="Helical" evidence="2">
    <location>
        <begin position="187"/>
        <end position="206"/>
    </location>
</feature>
<gene>
    <name evidence="3" type="ORF">DXT76_09080</name>
</gene>
<feature type="transmembrane region" description="Helical" evidence="2">
    <location>
        <begin position="479"/>
        <end position="495"/>
    </location>
</feature>
<keyword evidence="2" id="KW-0812">Transmembrane</keyword>
<feature type="transmembrane region" description="Helical" evidence="2">
    <location>
        <begin position="530"/>
        <end position="548"/>
    </location>
</feature>
<dbReference type="EMBL" id="QTLC01000034">
    <property type="protein sequence ID" value="RDY71109.1"/>
    <property type="molecule type" value="Genomic_DNA"/>
</dbReference>
<feature type="transmembrane region" description="Helical" evidence="2">
    <location>
        <begin position="447"/>
        <end position="467"/>
    </location>
</feature>
<dbReference type="AlphaFoldDB" id="A0A3D8VNT6"/>
<feature type="transmembrane region" description="Helical" evidence="2">
    <location>
        <begin position="269"/>
        <end position="289"/>
    </location>
</feature>
<feature type="transmembrane region" description="Helical" evidence="2">
    <location>
        <begin position="1015"/>
        <end position="1032"/>
    </location>
</feature>
<feature type="transmembrane region" description="Helical" evidence="2">
    <location>
        <begin position="151"/>
        <end position="172"/>
    </location>
</feature>
<name>A0A3D8VNT6_9BACI</name>
<feature type="transmembrane region" description="Helical" evidence="2">
    <location>
        <begin position="878"/>
        <end position="896"/>
    </location>
</feature>
<feature type="transmembrane region" description="Helical" evidence="2">
    <location>
        <begin position="852"/>
        <end position="872"/>
    </location>
</feature>
<feature type="transmembrane region" description="Helical" evidence="2">
    <location>
        <begin position="118"/>
        <end position="139"/>
    </location>
</feature>
<evidence type="ECO:0000313" key="4">
    <source>
        <dbReference type="Proteomes" id="UP000257032"/>
    </source>
</evidence>
<evidence type="ECO:0000256" key="2">
    <source>
        <dbReference type="SAM" id="Phobius"/>
    </source>
</evidence>
<comment type="caution">
    <text evidence="3">The sequence shown here is derived from an EMBL/GenBank/DDBJ whole genome shotgun (WGS) entry which is preliminary data.</text>
</comment>
<feature type="transmembrane region" description="Helical" evidence="2">
    <location>
        <begin position="699"/>
        <end position="718"/>
    </location>
</feature>
<feature type="transmembrane region" description="Helical" evidence="2">
    <location>
        <begin position="340"/>
        <end position="361"/>
    </location>
</feature>